<keyword evidence="4" id="KW-1015">Disulfide bond</keyword>
<dbReference type="PROSITE" id="PS00194">
    <property type="entry name" value="THIOREDOXIN_1"/>
    <property type="match status" value="1"/>
</dbReference>
<dbReference type="InterPro" id="IPR017937">
    <property type="entry name" value="Thioredoxin_CS"/>
</dbReference>
<dbReference type="PROSITE" id="PS51352">
    <property type="entry name" value="THIOREDOXIN_2"/>
    <property type="match status" value="1"/>
</dbReference>
<dbReference type="RefSeq" id="WP_013445034.1">
    <property type="nucleotide sequence ID" value="NC_014734.1"/>
</dbReference>
<dbReference type="PANTHER" id="PTHR45663:SF11">
    <property type="entry name" value="GEO12009P1"/>
    <property type="match status" value="1"/>
</dbReference>
<dbReference type="GO" id="GO:0015035">
    <property type="term" value="F:protein-disulfide reductase activity"/>
    <property type="evidence" value="ECO:0007669"/>
    <property type="project" value="UniProtKB-UniRule"/>
</dbReference>
<proteinExistence type="inferred from homology"/>
<dbReference type="Pfam" id="PF00085">
    <property type="entry name" value="Thioredoxin"/>
    <property type="match status" value="1"/>
</dbReference>
<feature type="signal peptide" evidence="7">
    <location>
        <begin position="1"/>
        <end position="19"/>
    </location>
</feature>
<reference evidence="9 10" key="2">
    <citation type="journal article" date="2011" name="Stand. Genomic Sci.">
        <title>Complete genome sequence of Paludibacter propionicigenes type strain (WB4).</title>
        <authorList>
            <person name="Gronow S."/>
            <person name="Munk C."/>
            <person name="Lapidus A."/>
            <person name="Nolan M."/>
            <person name="Lucas S."/>
            <person name="Hammon N."/>
            <person name="Deshpande S."/>
            <person name="Cheng J.F."/>
            <person name="Tapia R."/>
            <person name="Han C."/>
            <person name="Goodwin L."/>
            <person name="Pitluck S."/>
            <person name="Liolios K."/>
            <person name="Ivanova N."/>
            <person name="Mavromatis K."/>
            <person name="Mikhailova N."/>
            <person name="Pati A."/>
            <person name="Chen A."/>
            <person name="Palaniappan K."/>
            <person name="Land M."/>
            <person name="Hauser L."/>
            <person name="Chang Y.J."/>
            <person name="Jeffries C.D."/>
            <person name="Brambilla E."/>
            <person name="Rohde M."/>
            <person name="Goker M."/>
            <person name="Detter J.C."/>
            <person name="Woyke T."/>
            <person name="Bristow J."/>
            <person name="Eisen J.A."/>
            <person name="Markowitz V."/>
            <person name="Hugenholtz P."/>
            <person name="Kyrpides N.C."/>
            <person name="Klenk H.P."/>
        </authorList>
    </citation>
    <scope>NUCLEOTIDE SEQUENCE [LARGE SCALE GENOMIC DNA]</scope>
    <source>
        <strain evidence="10">DSM 17365 / JCM 13257 / WB4</strain>
    </source>
</reference>
<dbReference type="CDD" id="cd02947">
    <property type="entry name" value="TRX_family"/>
    <property type="match status" value="1"/>
</dbReference>
<accession>E4T4M1</accession>
<gene>
    <name evidence="9" type="ordered locus">Palpr_1519</name>
</gene>
<dbReference type="eggNOG" id="COG3118">
    <property type="taxonomic scope" value="Bacteria"/>
</dbReference>
<dbReference type="PROSITE" id="PS51257">
    <property type="entry name" value="PROKAR_LIPOPROTEIN"/>
    <property type="match status" value="1"/>
</dbReference>
<sequence length="158" mass="17897">MRKIIYASLMSMVILSSCAQTNKEKKTEQTNQSKETKKMGTIHLTKAEFLSKVVNYEKNPTEWKYLGDKPCIIDFYASWCGPCKTIAPILEDLAKEYDGQIYIYKINTEEEQELAAAFGIRSIPTILFCPMKGAPQMAQGALPKESFKEAITKVLLEK</sequence>
<dbReference type="InterPro" id="IPR036249">
    <property type="entry name" value="Thioredoxin-like_sf"/>
</dbReference>
<evidence type="ECO:0000256" key="5">
    <source>
        <dbReference type="ARBA" id="ARBA00023284"/>
    </source>
</evidence>
<dbReference type="NCBIfam" id="TIGR01068">
    <property type="entry name" value="thioredoxin"/>
    <property type="match status" value="1"/>
</dbReference>
<dbReference type="GO" id="GO:0005737">
    <property type="term" value="C:cytoplasm"/>
    <property type="evidence" value="ECO:0007669"/>
    <property type="project" value="TreeGrafter"/>
</dbReference>
<protein>
    <recommendedName>
        <fullName evidence="6">Thioredoxin</fullName>
    </recommendedName>
</protein>
<dbReference type="SUPFAM" id="SSF52833">
    <property type="entry name" value="Thioredoxin-like"/>
    <property type="match status" value="1"/>
</dbReference>
<dbReference type="KEGG" id="ppn:Palpr_1519"/>
<evidence type="ECO:0000256" key="4">
    <source>
        <dbReference type="ARBA" id="ARBA00023157"/>
    </source>
</evidence>
<evidence type="ECO:0000256" key="7">
    <source>
        <dbReference type="SAM" id="SignalP"/>
    </source>
</evidence>
<evidence type="ECO:0000256" key="6">
    <source>
        <dbReference type="NCBIfam" id="TIGR01068"/>
    </source>
</evidence>
<dbReference type="HOGENOM" id="CLU_090389_2_1_10"/>
<keyword evidence="3" id="KW-0249">Electron transport</keyword>
<comment type="similarity">
    <text evidence="1">Belongs to the thioredoxin family.</text>
</comment>
<dbReference type="PRINTS" id="PR00421">
    <property type="entry name" value="THIOREDOXIN"/>
</dbReference>
<name>E4T4M1_PALPW</name>
<dbReference type="InterPro" id="IPR013766">
    <property type="entry name" value="Thioredoxin_domain"/>
</dbReference>
<evidence type="ECO:0000313" key="10">
    <source>
        <dbReference type="Proteomes" id="UP000008718"/>
    </source>
</evidence>
<feature type="chain" id="PRO_5003189409" description="Thioredoxin" evidence="7">
    <location>
        <begin position="20"/>
        <end position="158"/>
    </location>
</feature>
<feature type="domain" description="Thioredoxin" evidence="8">
    <location>
        <begin position="33"/>
        <end position="156"/>
    </location>
</feature>
<dbReference type="PANTHER" id="PTHR45663">
    <property type="entry name" value="GEO12009P1"/>
    <property type="match status" value="1"/>
</dbReference>
<dbReference type="OrthoDB" id="9790390at2"/>
<evidence type="ECO:0000313" key="9">
    <source>
        <dbReference type="EMBL" id="ADQ79665.1"/>
    </source>
</evidence>
<evidence type="ECO:0000256" key="3">
    <source>
        <dbReference type="ARBA" id="ARBA00022982"/>
    </source>
</evidence>
<keyword evidence="2" id="KW-0813">Transport</keyword>
<keyword evidence="5" id="KW-0676">Redox-active center</keyword>
<keyword evidence="7" id="KW-0732">Signal</keyword>
<dbReference type="STRING" id="694427.Palpr_1519"/>
<organism evidence="9 10">
    <name type="scientific">Paludibacter propionicigenes (strain DSM 17365 / JCM 13257 / WB4)</name>
    <dbReference type="NCBI Taxonomy" id="694427"/>
    <lineage>
        <taxon>Bacteria</taxon>
        <taxon>Pseudomonadati</taxon>
        <taxon>Bacteroidota</taxon>
        <taxon>Bacteroidia</taxon>
        <taxon>Bacteroidales</taxon>
        <taxon>Paludibacteraceae</taxon>
        <taxon>Paludibacter</taxon>
    </lineage>
</organism>
<dbReference type="AlphaFoldDB" id="E4T4M1"/>
<evidence type="ECO:0000256" key="2">
    <source>
        <dbReference type="ARBA" id="ARBA00022448"/>
    </source>
</evidence>
<reference key="1">
    <citation type="submission" date="2010-11" db="EMBL/GenBank/DDBJ databases">
        <title>The complete genome of Paludibacter propionicigenes DSM 17365.</title>
        <authorList>
            <consortium name="US DOE Joint Genome Institute (JGI-PGF)"/>
            <person name="Lucas S."/>
            <person name="Copeland A."/>
            <person name="Lapidus A."/>
            <person name="Bruce D."/>
            <person name="Goodwin L."/>
            <person name="Pitluck S."/>
            <person name="Kyrpides N."/>
            <person name="Mavromatis K."/>
            <person name="Ivanova N."/>
            <person name="Munk A.C."/>
            <person name="Brettin T."/>
            <person name="Detter J.C."/>
            <person name="Han C."/>
            <person name="Tapia R."/>
            <person name="Land M."/>
            <person name="Hauser L."/>
            <person name="Markowitz V."/>
            <person name="Cheng J.-F."/>
            <person name="Hugenholtz P."/>
            <person name="Woyke T."/>
            <person name="Wu D."/>
            <person name="Gronow S."/>
            <person name="Wellnitz S."/>
            <person name="Brambilla E."/>
            <person name="Klenk H.-P."/>
            <person name="Eisen J.A."/>
        </authorList>
    </citation>
    <scope>NUCLEOTIDE SEQUENCE</scope>
    <source>
        <strain>WB4</strain>
    </source>
</reference>
<dbReference type="Proteomes" id="UP000008718">
    <property type="component" value="Chromosome"/>
</dbReference>
<evidence type="ECO:0000256" key="1">
    <source>
        <dbReference type="ARBA" id="ARBA00008987"/>
    </source>
</evidence>
<dbReference type="Gene3D" id="3.40.30.10">
    <property type="entry name" value="Glutaredoxin"/>
    <property type="match status" value="1"/>
</dbReference>
<evidence type="ECO:0000259" key="8">
    <source>
        <dbReference type="PROSITE" id="PS51352"/>
    </source>
</evidence>
<dbReference type="FunFam" id="3.40.30.10:FF:000229">
    <property type="entry name" value="Thioredoxin (TRX)"/>
    <property type="match status" value="1"/>
</dbReference>
<dbReference type="InterPro" id="IPR005746">
    <property type="entry name" value="Thioredoxin"/>
</dbReference>
<keyword evidence="10" id="KW-1185">Reference proteome</keyword>
<dbReference type="EMBL" id="CP002345">
    <property type="protein sequence ID" value="ADQ79665.1"/>
    <property type="molecule type" value="Genomic_DNA"/>
</dbReference>